<gene>
    <name evidence="1" type="ORF">K0M31_008360</name>
</gene>
<keyword evidence="2" id="KW-1185">Reference proteome</keyword>
<name>A0AA40FQU8_9HYME</name>
<accession>A0AA40FQU8</accession>
<evidence type="ECO:0000313" key="1">
    <source>
        <dbReference type="EMBL" id="KAK1123662.1"/>
    </source>
</evidence>
<evidence type="ECO:0000313" key="2">
    <source>
        <dbReference type="Proteomes" id="UP001177670"/>
    </source>
</evidence>
<feature type="non-terminal residue" evidence="1">
    <location>
        <position position="85"/>
    </location>
</feature>
<dbReference type="EMBL" id="JAHYIQ010000020">
    <property type="protein sequence ID" value="KAK1123662.1"/>
    <property type="molecule type" value="Genomic_DNA"/>
</dbReference>
<dbReference type="Proteomes" id="UP001177670">
    <property type="component" value="Unassembled WGS sequence"/>
</dbReference>
<proteinExistence type="predicted"/>
<sequence length="85" mass="10330">MEIRVTQFPENTRRRIQREFEVEMLRIFVREFTEKLRLYNGETWLQILTEFLGTFGEELKENSCEGYLRDKVTHAEVKIYGQTHT</sequence>
<reference evidence="1" key="1">
    <citation type="submission" date="2021-10" db="EMBL/GenBank/DDBJ databases">
        <title>Melipona bicolor Genome sequencing and assembly.</title>
        <authorList>
            <person name="Araujo N.S."/>
            <person name="Arias M.C."/>
        </authorList>
    </citation>
    <scope>NUCLEOTIDE SEQUENCE</scope>
    <source>
        <strain evidence="1">USP_2M_L1-L4_2017</strain>
        <tissue evidence="1">Whole body</tissue>
    </source>
</reference>
<comment type="caution">
    <text evidence="1">The sequence shown here is derived from an EMBL/GenBank/DDBJ whole genome shotgun (WGS) entry which is preliminary data.</text>
</comment>
<dbReference type="AlphaFoldDB" id="A0AA40FQU8"/>
<organism evidence="1 2">
    <name type="scientific">Melipona bicolor</name>
    <dbReference type="NCBI Taxonomy" id="60889"/>
    <lineage>
        <taxon>Eukaryota</taxon>
        <taxon>Metazoa</taxon>
        <taxon>Ecdysozoa</taxon>
        <taxon>Arthropoda</taxon>
        <taxon>Hexapoda</taxon>
        <taxon>Insecta</taxon>
        <taxon>Pterygota</taxon>
        <taxon>Neoptera</taxon>
        <taxon>Endopterygota</taxon>
        <taxon>Hymenoptera</taxon>
        <taxon>Apocrita</taxon>
        <taxon>Aculeata</taxon>
        <taxon>Apoidea</taxon>
        <taxon>Anthophila</taxon>
        <taxon>Apidae</taxon>
        <taxon>Melipona</taxon>
    </lineage>
</organism>
<protein>
    <submittedName>
        <fullName evidence="1">Uncharacterized protein</fullName>
    </submittedName>
</protein>